<dbReference type="Proteomes" id="UP000184518">
    <property type="component" value="Unassembled WGS sequence"/>
</dbReference>
<evidence type="ECO:0000313" key="2">
    <source>
        <dbReference type="Proteomes" id="UP000184518"/>
    </source>
</evidence>
<dbReference type="STRING" id="1416778.SAMN05443633_101155"/>
<dbReference type="OrthoDB" id="1259307at2"/>
<dbReference type="EMBL" id="FQUT01000001">
    <property type="protein sequence ID" value="SHE39482.1"/>
    <property type="molecule type" value="Genomic_DNA"/>
</dbReference>
<keyword evidence="2" id="KW-1185">Reference proteome</keyword>
<dbReference type="InterPro" id="IPR025560">
    <property type="entry name" value="Imm22"/>
</dbReference>
<organism evidence="1 2">
    <name type="scientific">Chryseobacterium arachidis</name>
    <dbReference type="NCBI Taxonomy" id="1416778"/>
    <lineage>
        <taxon>Bacteria</taxon>
        <taxon>Pseudomonadati</taxon>
        <taxon>Bacteroidota</taxon>
        <taxon>Flavobacteriia</taxon>
        <taxon>Flavobacteriales</taxon>
        <taxon>Weeksellaceae</taxon>
        <taxon>Chryseobacterium group</taxon>
        <taxon>Chryseobacterium</taxon>
    </lineage>
</organism>
<name>A0A1M4T4N0_9FLAO</name>
<sequence length="148" mass="17703">MITLNSLWRNKGLEFKIMNTDTLDFWVGNFNSEEDFYEFVEEDENFYLEEESDDKYISKFAESQDTIWLDHDFVEYGFEDGNRTIYEKFSEYSFAEQWLPILINRLNELNLDMNINSIIFLNKQIPKPVSVENDFFSLIYIGGIEYSA</sequence>
<evidence type="ECO:0000313" key="1">
    <source>
        <dbReference type="EMBL" id="SHE39482.1"/>
    </source>
</evidence>
<dbReference type="AlphaFoldDB" id="A0A1M4T4N0"/>
<proteinExistence type="predicted"/>
<reference evidence="2" key="1">
    <citation type="submission" date="2016-11" db="EMBL/GenBank/DDBJ databases">
        <authorList>
            <person name="Varghese N."/>
            <person name="Submissions S."/>
        </authorList>
    </citation>
    <scope>NUCLEOTIDE SEQUENCE [LARGE SCALE GENOMIC DNA]</scope>
    <source>
        <strain evidence="2">DSM 27619</strain>
    </source>
</reference>
<gene>
    <name evidence="1" type="ORF">SAMN05443633_101155</name>
</gene>
<protein>
    <submittedName>
        <fullName evidence="1">Immunity protein 22</fullName>
    </submittedName>
</protein>
<dbReference type="Pfam" id="PF14112">
    <property type="entry name" value="DUF4284"/>
    <property type="match status" value="1"/>
</dbReference>
<accession>A0A1M4T4N0</accession>